<name>A0A4S2MNG6_9PEZI</name>
<feature type="binding site" description="axial binding residue" evidence="7">
    <location>
        <position position="445"/>
    </location>
    <ligand>
        <name>heme</name>
        <dbReference type="ChEBI" id="CHEBI:30413"/>
    </ligand>
    <ligandPart>
        <name>Fe</name>
        <dbReference type="ChEBI" id="CHEBI:18248"/>
    </ligandPart>
</feature>
<dbReference type="PRINTS" id="PR00385">
    <property type="entry name" value="P450"/>
</dbReference>
<protein>
    <submittedName>
        <fullName evidence="9">Cytochrome P450 52A5</fullName>
    </submittedName>
</protein>
<accession>A0A4S2MNG6</accession>
<dbReference type="AlphaFoldDB" id="A0A4S2MNG6"/>
<dbReference type="InterPro" id="IPR047146">
    <property type="entry name" value="Cyt_P450_E_CYP52_fungi"/>
</dbReference>
<dbReference type="OrthoDB" id="1470350at2759"/>
<gene>
    <name evidence="9" type="ORF">EX30DRAFT_343016</name>
</gene>
<evidence type="ECO:0000256" key="2">
    <source>
        <dbReference type="ARBA" id="ARBA00010617"/>
    </source>
</evidence>
<evidence type="ECO:0000256" key="8">
    <source>
        <dbReference type="RuleBase" id="RU000461"/>
    </source>
</evidence>
<evidence type="ECO:0000256" key="4">
    <source>
        <dbReference type="ARBA" id="ARBA00023002"/>
    </source>
</evidence>
<dbReference type="InterPro" id="IPR001128">
    <property type="entry name" value="Cyt_P450"/>
</dbReference>
<sequence length="503" mass="57526">MLADLILHSSPALAVSIGVALVLTLAFARIQQNRKIKALGGRAKVLPTKSLGINNVLTTVKYAKADRNRELWDERIAEYGTHTMEMEVLTKRIIMSTDPENIKAVLATQFHDYGKGENFHESWFEFLGDSIFTTDGKQWQESRALIRTQFMKDRIADLHTFERHLQHMFSRLPMDGSPINISDWVFRFTLDTGTDFILGETVNSIANAKVEFSRAFADVQAHMNLVTRVGPFRHVLSKRKFHKDLKILNAFVEPFVERTLAMSVEDLKGKKENEYNFLHALAQYTRDPRMLRDQLVAVLIAARDTTAGTLAWCFYELSKKPQIVKKIRAEVLNKLGPDGIPTYSDLKEMKYVMNVINETLRLYPAVPFNIRVALKDTTLPRGNANNENEPVGMPAGTAFAYSPLVMQRRADIFGEDVLEFSPERWEGRAPKSWQYIPFNGGPRICVGQQFALTQMQYFLARMFQRYETVENAMGPDHRQFEKCEITITPGNDVKVFMKPAKYN</sequence>
<dbReference type="PROSITE" id="PS00086">
    <property type="entry name" value="CYTOCHROME_P450"/>
    <property type="match status" value="1"/>
</dbReference>
<dbReference type="InterPro" id="IPR017972">
    <property type="entry name" value="Cyt_P450_CS"/>
</dbReference>
<evidence type="ECO:0000256" key="6">
    <source>
        <dbReference type="ARBA" id="ARBA00023033"/>
    </source>
</evidence>
<dbReference type="EMBL" id="ML220139">
    <property type="protein sequence ID" value="TGZ78642.1"/>
    <property type="molecule type" value="Genomic_DNA"/>
</dbReference>
<dbReference type="InParanoid" id="A0A4S2MNG6"/>
<proteinExistence type="inferred from homology"/>
<keyword evidence="5 7" id="KW-0408">Iron</keyword>
<comment type="cofactor">
    <cofactor evidence="1 7">
        <name>heme</name>
        <dbReference type="ChEBI" id="CHEBI:30413"/>
    </cofactor>
</comment>
<dbReference type="Gene3D" id="1.10.630.10">
    <property type="entry name" value="Cytochrome P450"/>
    <property type="match status" value="1"/>
</dbReference>
<comment type="similarity">
    <text evidence="2 8">Belongs to the cytochrome P450 family.</text>
</comment>
<keyword evidence="7 8" id="KW-0349">Heme</keyword>
<dbReference type="SUPFAM" id="SSF48264">
    <property type="entry name" value="Cytochrome P450"/>
    <property type="match status" value="1"/>
</dbReference>
<evidence type="ECO:0000313" key="9">
    <source>
        <dbReference type="EMBL" id="TGZ78642.1"/>
    </source>
</evidence>
<reference evidence="9 10" key="1">
    <citation type="submission" date="2019-04" db="EMBL/GenBank/DDBJ databases">
        <title>Comparative genomics and transcriptomics to analyze fruiting body development in filamentous ascomycetes.</title>
        <authorList>
            <consortium name="DOE Joint Genome Institute"/>
            <person name="Lutkenhaus R."/>
            <person name="Traeger S."/>
            <person name="Breuer J."/>
            <person name="Kuo A."/>
            <person name="Lipzen A."/>
            <person name="Pangilinan J."/>
            <person name="Dilworth D."/>
            <person name="Sandor L."/>
            <person name="Poggeler S."/>
            <person name="Barry K."/>
            <person name="Grigoriev I.V."/>
            <person name="Nowrousian M."/>
        </authorList>
    </citation>
    <scope>NUCLEOTIDE SEQUENCE [LARGE SCALE GENOMIC DNA]</scope>
    <source>
        <strain evidence="9 10">CBS 389.68</strain>
    </source>
</reference>
<keyword evidence="4 8" id="KW-0560">Oxidoreductase</keyword>
<dbReference type="GO" id="GO:0005506">
    <property type="term" value="F:iron ion binding"/>
    <property type="evidence" value="ECO:0007669"/>
    <property type="project" value="InterPro"/>
</dbReference>
<dbReference type="Proteomes" id="UP000298138">
    <property type="component" value="Unassembled WGS sequence"/>
</dbReference>
<evidence type="ECO:0000313" key="10">
    <source>
        <dbReference type="Proteomes" id="UP000298138"/>
    </source>
</evidence>
<organism evidence="9 10">
    <name type="scientific">Ascodesmis nigricans</name>
    <dbReference type="NCBI Taxonomy" id="341454"/>
    <lineage>
        <taxon>Eukaryota</taxon>
        <taxon>Fungi</taxon>
        <taxon>Dikarya</taxon>
        <taxon>Ascomycota</taxon>
        <taxon>Pezizomycotina</taxon>
        <taxon>Pezizomycetes</taxon>
        <taxon>Pezizales</taxon>
        <taxon>Ascodesmidaceae</taxon>
        <taxon>Ascodesmis</taxon>
    </lineage>
</organism>
<keyword evidence="10" id="KW-1185">Reference proteome</keyword>
<keyword evidence="3 7" id="KW-0479">Metal-binding</keyword>
<dbReference type="PRINTS" id="PR00463">
    <property type="entry name" value="EP450I"/>
</dbReference>
<evidence type="ECO:0000256" key="3">
    <source>
        <dbReference type="ARBA" id="ARBA00022723"/>
    </source>
</evidence>
<dbReference type="PANTHER" id="PTHR24287">
    <property type="entry name" value="P450, PUTATIVE (EUROFUNG)-RELATED"/>
    <property type="match status" value="1"/>
</dbReference>
<dbReference type="InterPro" id="IPR002401">
    <property type="entry name" value="Cyt_P450_E_grp-I"/>
</dbReference>
<evidence type="ECO:0000256" key="7">
    <source>
        <dbReference type="PIRSR" id="PIRSR602401-1"/>
    </source>
</evidence>
<dbReference type="Pfam" id="PF00067">
    <property type="entry name" value="p450"/>
    <property type="match status" value="1"/>
</dbReference>
<evidence type="ECO:0000256" key="1">
    <source>
        <dbReference type="ARBA" id="ARBA00001971"/>
    </source>
</evidence>
<dbReference type="GO" id="GO:0020037">
    <property type="term" value="F:heme binding"/>
    <property type="evidence" value="ECO:0007669"/>
    <property type="project" value="InterPro"/>
</dbReference>
<dbReference type="CDD" id="cd11063">
    <property type="entry name" value="CYP52"/>
    <property type="match status" value="1"/>
</dbReference>
<dbReference type="GO" id="GO:0004497">
    <property type="term" value="F:monooxygenase activity"/>
    <property type="evidence" value="ECO:0007669"/>
    <property type="project" value="UniProtKB-KW"/>
</dbReference>
<dbReference type="PANTHER" id="PTHR24287:SF5">
    <property type="entry name" value="P450, PUTATIVE (EUROFUNG)-RELATED"/>
    <property type="match status" value="1"/>
</dbReference>
<dbReference type="STRING" id="341454.A0A4S2MNG6"/>
<dbReference type="GO" id="GO:0016705">
    <property type="term" value="F:oxidoreductase activity, acting on paired donors, with incorporation or reduction of molecular oxygen"/>
    <property type="evidence" value="ECO:0007669"/>
    <property type="project" value="InterPro"/>
</dbReference>
<evidence type="ECO:0000256" key="5">
    <source>
        <dbReference type="ARBA" id="ARBA00023004"/>
    </source>
</evidence>
<keyword evidence="6 8" id="KW-0503">Monooxygenase</keyword>
<dbReference type="InterPro" id="IPR036396">
    <property type="entry name" value="Cyt_P450_sf"/>
</dbReference>